<evidence type="ECO:0000313" key="1">
    <source>
        <dbReference type="EMBL" id="MBB5984091.1"/>
    </source>
</evidence>
<evidence type="ECO:0008006" key="3">
    <source>
        <dbReference type="Google" id="ProtNLM"/>
    </source>
</evidence>
<dbReference type="Proteomes" id="UP001138540">
    <property type="component" value="Unassembled WGS sequence"/>
</dbReference>
<accession>A0ABR6N9Z0</accession>
<dbReference type="Gene3D" id="3.40.50.300">
    <property type="entry name" value="P-loop containing nucleotide triphosphate hydrolases"/>
    <property type="match status" value="1"/>
</dbReference>
<dbReference type="RefSeq" id="WP_184148780.1">
    <property type="nucleotide sequence ID" value="NZ_JACHKA010000001.1"/>
</dbReference>
<reference evidence="1 2" key="1">
    <citation type="submission" date="2020-08" db="EMBL/GenBank/DDBJ databases">
        <title>Exploring microbial biodiversity for novel pathways involved in the catabolism of aromatic compounds derived from lignin.</title>
        <authorList>
            <person name="Elkins J."/>
        </authorList>
    </citation>
    <scope>NUCLEOTIDE SEQUENCE [LARGE SCALE GENOMIC DNA]</scope>
    <source>
        <strain evidence="1 2">B1D3A</strain>
    </source>
</reference>
<organism evidence="1 2">
    <name type="scientific">Sphingobium lignivorans</name>
    <dbReference type="NCBI Taxonomy" id="2735886"/>
    <lineage>
        <taxon>Bacteria</taxon>
        <taxon>Pseudomonadati</taxon>
        <taxon>Pseudomonadota</taxon>
        <taxon>Alphaproteobacteria</taxon>
        <taxon>Sphingomonadales</taxon>
        <taxon>Sphingomonadaceae</taxon>
        <taxon>Sphingobium</taxon>
    </lineage>
</organism>
<proteinExistence type="predicted"/>
<dbReference type="InterPro" id="IPR027417">
    <property type="entry name" value="P-loop_NTPase"/>
</dbReference>
<gene>
    <name evidence="1" type="ORF">HNP60_000065</name>
</gene>
<evidence type="ECO:0000313" key="2">
    <source>
        <dbReference type="Proteomes" id="UP001138540"/>
    </source>
</evidence>
<keyword evidence="2" id="KW-1185">Reference proteome</keyword>
<protein>
    <recommendedName>
        <fullName evidence="3">Sulfotransferase family protein</fullName>
    </recommendedName>
</protein>
<comment type="caution">
    <text evidence="1">The sequence shown here is derived from an EMBL/GenBank/DDBJ whole genome shotgun (WGS) entry which is preliminary data.</text>
</comment>
<sequence>MSKCIFHMGYAKCGSTLLQEKVFPTVEGADLRLTPTGDFFEGMGSAPVRRRLVSQIFTCSPDVWDNEEIVGRLFPSDASRDLLISEEALFTTDPSNAHIAAHVAAMARTARRLGYERFELLAIHRRQDERIASAYAQNSRHLDKAGQEDFEADCRRLIDPARDLYRRSQRFDYAGLASLLIDALGRQGVSFIPLELLATDARRFAADLGAVLEWDIDHETLVDRSVNAKQAGAGRWKISPRKYEQRASVYDRLRGRLARRRRPTSFTLSETLAGEVRAAFEPGNRRLAGIFGYPLGELGYF</sequence>
<dbReference type="SUPFAM" id="SSF52540">
    <property type="entry name" value="P-loop containing nucleoside triphosphate hydrolases"/>
    <property type="match status" value="1"/>
</dbReference>
<name>A0ABR6N9Z0_9SPHN</name>
<dbReference type="EMBL" id="JACHKA010000001">
    <property type="protein sequence ID" value="MBB5984091.1"/>
    <property type="molecule type" value="Genomic_DNA"/>
</dbReference>